<dbReference type="EMBL" id="JACJJL010000013">
    <property type="protein sequence ID" value="MBM6661845.1"/>
    <property type="molecule type" value="Genomic_DNA"/>
</dbReference>
<reference evidence="1 2" key="1">
    <citation type="journal article" date="2021" name="Sci. Rep.">
        <title>The distribution of antibiotic resistance genes in chicken gut microbiota commensals.</title>
        <authorList>
            <person name="Juricova H."/>
            <person name="Matiasovicova J."/>
            <person name="Kubasova T."/>
            <person name="Cejkova D."/>
            <person name="Rychlik I."/>
        </authorList>
    </citation>
    <scope>NUCLEOTIDE SEQUENCE [LARGE SCALE GENOMIC DNA]</scope>
    <source>
        <strain evidence="1 2">An819</strain>
    </source>
</reference>
<organism evidence="1 2">
    <name type="scientific">Marseilla massiliensis</name>
    <dbReference type="NCBI Taxonomy" id="1841864"/>
    <lineage>
        <taxon>Bacteria</taxon>
        <taxon>Pseudomonadati</taxon>
        <taxon>Bacteroidota</taxon>
        <taxon>Bacteroidia</taxon>
        <taxon>Bacteroidales</taxon>
        <taxon>Prevotellaceae</taxon>
        <taxon>Marseilla</taxon>
    </lineage>
</organism>
<dbReference type="AlphaFoldDB" id="A0A938WM92"/>
<evidence type="ECO:0000313" key="2">
    <source>
        <dbReference type="Proteomes" id="UP000764045"/>
    </source>
</evidence>
<dbReference type="Gene3D" id="2.60.120.1350">
    <property type="entry name" value="Protein of unknown function DUF4465"/>
    <property type="match status" value="1"/>
</dbReference>
<dbReference type="Pfam" id="PF14717">
    <property type="entry name" value="DUF4465"/>
    <property type="match status" value="1"/>
</dbReference>
<protein>
    <submittedName>
        <fullName evidence="1">DUF4465 domain-containing protein</fullName>
    </submittedName>
</protein>
<keyword evidence="2" id="KW-1185">Reference proteome</keyword>
<evidence type="ECO:0000313" key="1">
    <source>
        <dbReference type="EMBL" id="MBM6661845.1"/>
    </source>
</evidence>
<comment type="caution">
    <text evidence="1">The sequence shown here is derived from an EMBL/GenBank/DDBJ whole genome shotgun (WGS) entry which is preliminary data.</text>
</comment>
<dbReference type="InterPro" id="IPR027828">
    <property type="entry name" value="DUF4465"/>
</dbReference>
<name>A0A938WM92_9BACT</name>
<sequence length="580" mass="62698">MEKKLLLLSMVATAASVSYGQRMDAVTEHSKYIKAVDEYVPAPGQFVNTMPKYEEGDDAAAMVAKCTEAIAGNKRGMICLGAYGGYVTFHFDHSIANVSGQRDIYISGNAIGSGAEPGIVMVSKDANHNGLPDDEWYELAGSADVDSVGKVVYGYEITYSLDAMNNVPWTDNQGNSGTVDRNAFHRQEYFPLWLESPLEFSGTLLPDNAYNRASGASEFWVRDALRYGYVDNVANTDSAGCSFDIDWAVDAGRNPVSIDFVDFVRVYTGINQVCGWTGETSTEVTGAEDLHLQASLDAIMASPLQAATFEEMALGTDGYWNGSDTTGVKTDGGYGSVAYANSVVSGSFRFNNTYNVTWSSWSGFAVSNKTSVVFNGYDDQYNSAVGHGYDGSDNYAVAYPYGEVVEVLNRPEGEVLSGFYVTNTANNVKAYLEGDGMTGKFEAGDWCKLTITGYHADGSTAEVEVYLADYRAESEAARGYLDYWQWVDLTSLGKVTSLGFAVSSSHNNEYGMTTPGYFCMDNLGGTPDETSSVADKAVSRPSNAVETERYTMGGQRVSSPVPGVNIVKMSDGTVRKVFVK</sequence>
<proteinExistence type="predicted"/>
<dbReference type="RefSeq" id="WP_205109675.1">
    <property type="nucleotide sequence ID" value="NZ_JACJJL010000013.1"/>
</dbReference>
<gene>
    <name evidence="1" type="ORF">H6B30_08820</name>
</gene>
<dbReference type="Proteomes" id="UP000764045">
    <property type="component" value="Unassembled WGS sequence"/>
</dbReference>
<accession>A0A938WM92</accession>